<dbReference type="SMART" id="SM00332">
    <property type="entry name" value="PP2Cc"/>
    <property type="match status" value="1"/>
</dbReference>
<dbReference type="STRING" id="661478.OP10G_0645"/>
<dbReference type="PROSITE" id="PS50817">
    <property type="entry name" value="INTEIN_N_TER"/>
    <property type="match status" value="1"/>
</dbReference>
<dbReference type="Pfam" id="PF13672">
    <property type="entry name" value="PP2C_2"/>
    <property type="match status" value="1"/>
</dbReference>
<dbReference type="HOGENOM" id="CLU_034545_4_1_0"/>
<dbReference type="InterPro" id="IPR001932">
    <property type="entry name" value="PPM-type_phosphatase-like_dom"/>
</dbReference>
<evidence type="ECO:0000313" key="2">
    <source>
        <dbReference type="EMBL" id="AIE84013.1"/>
    </source>
</evidence>
<keyword evidence="3" id="KW-1185">Reference proteome</keyword>
<dbReference type="Proteomes" id="UP000027982">
    <property type="component" value="Chromosome"/>
</dbReference>
<evidence type="ECO:0000313" key="3">
    <source>
        <dbReference type="Proteomes" id="UP000027982"/>
    </source>
</evidence>
<dbReference type="RefSeq" id="WP_025227335.1">
    <property type="nucleotide sequence ID" value="NZ_CP007139.1"/>
</dbReference>
<name>A0A068NKB8_FIMGI</name>
<evidence type="ECO:0000259" key="1">
    <source>
        <dbReference type="PROSITE" id="PS51746"/>
    </source>
</evidence>
<dbReference type="NCBIfam" id="NF033484">
    <property type="entry name" value="Stp1_PP2C_phos"/>
    <property type="match status" value="1"/>
</dbReference>
<organism evidence="2 3">
    <name type="scientific">Fimbriimonas ginsengisoli Gsoil 348</name>
    <dbReference type="NCBI Taxonomy" id="661478"/>
    <lineage>
        <taxon>Bacteria</taxon>
        <taxon>Bacillati</taxon>
        <taxon>Armatimonadota</taxon>
        <taxon>Fimbriimonadia</taxon>
        <taxon>Fimbriimonadales</taxon>
        <taxon>Fimbriimonadaceae</taxon>
        <taxon>Fimbriimonas</taxon>
    </lineage>
</organism>
<proteinExistence type="predicted"/>
<dbReference type="EMBL" id="CP007139">
    <property type="protein sequence ID" value="AIE84013.1"/>
    <property type="molecule type" value="Genomic_DNA"/>
</dbReference>
<dbReference type="SMART" id="SM00331">
    <property type="entry name" value="PP2C_SIG"/>
    <property type="match status" value="1"/>
</dbReference>
<reference evidence="2 3" key="1">
    <citation type="journal article" date="2014" name="PLoS ONE">
        <title>The first complete genome sequence of the class fimbriimonadia in the phylum armatimonadetes.</title>
        <authorList>
            <person name="Hu Z.Y."/>
            <person name="Wang Y.Z."/>
            <person name="Im W.T."/>
            <person name="Wang S.Y."/>
            <person name="Zhao G.P."/>
            <person name="Zheng H.J."/>
            <person name="Quan Z.X."/>
        </authorList>
    </citation>
    <scope>NUCLEOTIDE SEQUENCE [LARGE SCALE GENOMIC DNA]</scope>
    <source>
        <strain evidence="2">Gsoil 348</strain>
    </source>
</reference>
<protein>
    <submittedName>
        <fullName evidence="2">Protein serine/threonine phosphatase</fullName>
    </submittedName>
</protein>
<feature type="domain" description="PPM-type phosphatase" evidence="1">
    <location>
        <begin position="26"/>
        <end position="267"/>
    </location>
</feature>
<dbReference type="Gene3D" id="3.60.40.10">
    <property type="entry name" value="PPM-type phosphatase domain"/>
    <property type="match status" value="1"/>
</dbReference>
<dbReference type="PROSITE" id="PS51746">
    <property type="entry name" value="PPM_2"/>
    <property type="match status" value="1"/>
</dbReference>
<sequence length="281" mass="30682">MDEITAEYAQDQLGTAIELRVRPRTTIAAKTDLGRVRQNNEDKFEYFVSEDPRVLASRGHVYVLCDGMGGHEAGEIASDLTVKTFIDVYLSHPASEATTAMAAAVTAANRFVLDNARTFPKRRGMGTTLTALILLQDQAYTVNVGDSRSYRLRNGELLRLTMDHTVIEEYVRSGLLTPEQAETHPHKHVLTRAIGGDADVRPDIEAYDLKVGDTFLLCSDGVMNHVSDDHIGEILRTKSPAEAAWNIVGQALLGGGTDNTTVIVVRVDDLEDVGSTNAEAE</sequence>
<dbReference type="SUPFAM" id="SSF81606">
    <property type="entry name" value="PP2C-like"/>
    <property type="match status" value="1"/>
</dbReference>
<dbReference type="PANTHER" id="PTHR47992">
    <property type="entry name" value="PROTEIN PHOSPHATASE"/>
    <property type="match status" value="1"/>
</dbReference>
<dbReference type="InterPro" id="IPR036457">
    <property type="entry name" value="PPM-type-like_dom_sf"/>
</dbReference>
<dbReference type="CDD" id="cd00143">
    <property type="entry name" value="PP2Cc"/>
    <property type="match status" value="1"/>
</dbReference>
<dbReference type="InterPro" id="IPR015655">
    <property type="entry name" value="PP2C"/>
</dbReference>
<dbReference type="GO" id="GO:0016539">
    <property type="term" value="P:intein-mediated protein splicing"/>
    <property type="evidence" value="ECO:0007669"/>
    <property type="project" value="InterPro"/>
</dbReference>
<accession>A0A068NKB8</accession>
<dbReference type="GO" id="GO:0004722">
    <property type="term" value="F:protein serine/threonine phosphatase activity"/>
    <property type="evidence" value="ECO:0007669"/>
    <property type="project" value="InterPro"/>
</dbReference>
<dbReference type="eggNOG" id="COG0631">
    <property type="taxonomic scope" value="Bacteria"/>
</dbReference>
<dbReference type="OrthoDB" id="9801841at2"/>
<dbReference type="InterPro" id="IPR006141">
    <property type="entry name" value="Intein_N"/>
</dbReference>
<dbReference type="AlphaFoldDB" id="A0A068NKB8"/>
<dbReference type="KEGG" id="fgi:OP10G_0645"/>
<gene>
    <name evidence="2" type="ORF">OP10G_0645</name>
</gene>